<dbReference type="AlphaFoldDB" id="A0ABD1JXP6"/>
<evidence type="ECO:0000313" key="1">
    <source>
        <dbReference type="EMBL" id="KAL2091605.1"/>
    </source>
</evidence>
<dbReference type="PANTHER" id="PTHR46704">
    <property type="entry name" value="CXC DOMAIN-CONTAINING PROTEIN-RELATED"/>
    <property type="match status" value="1"/>
</dbReference>
<dbReference type="PANTHER" id="PTHR46704:SF1">
    <property type="entry name" value="TELOMERE LENGTH REGULATION PROTEIN TEL2 HOMOLOG"/>
    <property type="match status" value="1"/>
</dbReference>
<comment type="caution">
    <text evidence="1">The sequence shown here is derived from an EMBL/GenBank/DDBJ whole genome shotgun (WGS) entry which is preliminary data.</text>
</comment>
<sequence length="334" mass="37310">MNLKTLEDTSKVAKTTAVKNQIIKYKEQGTIAFKLLIKTQNDGLQLNMRELMSYPLTTVPFSIATADDYLAKTGKAKAFHYLVKDQPDADIPPLSETLTVYDGNAYFHNMMDIPVTFAEISSKLFDSIAPSGSGDIIFSTDQYKPGSIKSLERKRRGCGEKLIIGSGATKRPTDWKLFLTNDDNKVQFIRLLLKLWSSDDYAVKLQGRKIILVCEDSAHLLTSDDGITTKIKELPLLKSSQEETDTRVVLYTQYAANSHYNTVRIKSPDSDIFFMLLHFASTMDINILFDTKIQRRSRLINVTSTAADIGQEKCTALLGLRGFTGSDTSSAFRG</sequence>
<protein>
    <submittedName>
        <fullName evidence="1">Uncharacterized protein</fullName>
    </submittedName>
</protein>
<proteinExistence type="predicted"/>
<name>A0ABD1JXP6_9TELE</name>
<reference evidence="1 2" key="1">
    <citation type="submission" date="2024-09" db="EMBL/GenBank/DDBJ databases">
        <title>A chromosome-level genome assembly of Gray's grenadier anchovy, Coilia grayii.</title>
        <authorList>
            <person name="Fu Z."/>
        </authorList>
    </citation>
    <scope>NUCLEOTIDE SEQUENCE [LARGE SCALE GENOMIC DNA]</scope>
    <source>
        <strain evidence="1">G4</strain>
        <tissue evidence="1">Muscle</tissue>
    </source>
</reference>
<accession>A0ABD1JXP6</accession>
<evidence type="ECO:0000313" key="2">
    <source>
        <dbReference type="Proteomes" id="UP001591681"/>
    </source>
</evidence>
<keyword evidence="2" id="KW-1185">Reference proteome</keyword>
<organism evidence="1 2">
    <name type="scientific">Coilia grayii</name>
    <name type="common">Gray's grenadier anchovy</name>
    <dbReference type="NCBI Taxonomy" id="363190"/>
    <lineage>
        <taxon>Eukaryota</taxon>
        <taxon>Metazoa</taxon>
        <taxon>Chordata</taxon>
        <taxon>Craniata</taxon>
        <taxon>Vertebrata</taxon>
        <taxon>Euteleostomi</taxon>
        <taxon>Actinopterygii</taxon>
        <taxon>Neopterygii</taxon>
        <taxon>Teleostei</taxon>
        <taxon>Clupei</taxon>
        <taxon>Clupeiformes</taxon>
        <taxon>Clupeoidei</taxon>
        <taxon>Engraulidae</taxon>
        <taxon>Coilinae</taxon>
        <taxon>Coilia</taxon>
    </lineage>
</organism>
<dbReference type="EMBL" id="JBHFQA010000011">
    <property type="protein sequence ID" value="KAL2091605.1"/>
    <property type="molecule type" value="Genomic_DNA"/>
</dbReference>
<dbReference type="Proteomes" id="UP001591681">
    <property type="component" value="Unassembled WGS sequence"/>
</dbReference>
<gene>
    <name evidence="1" type="ORF">ACEWY4_013868</name>
</gene>